<evidence type="ECO:0000313" key="1">
    <source>
        <dbReference type="EMBL" id="MDC2826923.1"/>
    </source>
</evidence>
<organism evidence="1 2">
    <name type="scientific">Limosilactobacillus mucosae</name>
    <name type="common">Lactobacillus mucosae</name>
    <dbReference type="NCBI Taxonomy" id="97478"/>
    <lineage>
        <taxon>Bacteria</taxon>
        <taxon>Bacillati</taxon>
        <taxon>Bacillota</taxon>
        <taxon>Bacilli</taxon>
        <taxon>Lactobacillales</taxon>
        <taxon>Lactobacillaceae</taxon>
        <taxon>Limosilactobacillus</taxon>
    </lineage>
</organism>
<dbReference type="RefSeq" id="WP_272207555.1">
    <property type="nucleotide sequence ID" value="NZ_JAQONC010000007.1"/>
</dbReference>
<dbReference type="Proteomes" id="UP001218021">
    <property type="component" value="Unassembled WGS sequence"/>
</dbReference>
<sequence>MALAGVIKAILDTPILDEDGNLTEESGEILDVTQKKVDEITE</sequence>
<gene>
    <name evidence="1" type="ORF">PO158_01265</name>
</gene>
<comment type="caution">
    <text evidence="1">The sequence shown here is derived from an EMBL/GenBank/DDBJ whole genome shotgun (WGS) entry which is preliminary data.</text>
</comment>
<protein>
    <submittedName>
        <fullName evidence="1">Uncharacterized protein</fullName>
    </submittedName>
</protein>
<name>A0AAJ1HMQ5_LIMMU</name>
<reference evidence="1" key="1">
    <citation type="submission" date="2023-01" db="EMBL/GenBank/DDBJ databases">
        <title>Genome analysis of 13 Lactobacillus isolated from gut of wild boar.</title>
        <authorList>
            <person name="Papp P."/>
            <person name="Libisch B."/>
            <person name="Nagy T."/>
            <person name="Olasz F."/>
        </authorList>
    </citation>
    <scope>NUCLEOTIDE SEQUENCE</scope>
    <source>
        <strain evidence="1">F108</strain>
    </source>
</reference>
<accession>A0AAJ1HMQ5</accession>
<dbReference type="AlphaFoldDB" id="A0AAJ1HMQ5"/>
<dbReference type="EMBL" id="JAQOND010000006">
    <property type="protein sequence ID" value="MDC2826923.1"/>
    <property type="molecule type" value="Genomic_DNA"/>
</dbReference>
<evidence type="ECO:0000313" key="2">
    <source>
        <dbReference type="Proteomes" id="UP001218021"/>
    </source>
</evidence>
<proteinExistence type="predicted"/>